<feature type="transmembrane region" description="Helical" evidence="8">
    <location>
        <begin position="221"/>
        <end position="240"/>
    </location>
</feature>
<reference evidence="10 11" key="1">
    <citation type="journal article" date="2016" name="Nat. Commun.">
        <title>Thousands of microbial genomes shed light on interconnected biogeochemical processes in an aquifer system.</title>
        <authorList>
            <person name="Anantharaman K."/>
            <person name="Brown C.T."/>
            <person name="Hug L.A."/>
            <person name="Sharon I."/>
            <person name="Castelle C.J."/>
            <person name="Probst A.J."/>
            <person name="Thomas B.C."/>
            <person name="Singh A."/>
            <person name="Wilkins M.J."/>
            <person name="Karaoz U."/>
            <person name="Brodie E.L."/>
            <person name="Williams K.H."/>
            <person name="Hubbard S.S."/>
            <person name="Banfield J.F."/>
        </authorList>
    </citation>
    <scope>NUCLEOTIDE SEQUENCE [LARGE SCALE GENOMIC DNA]</scope>
</reference>
<dbReference type="Pfam" id="PF00482">
    <property type="entry name" value="T2SSF"/>
    <property type="match status" value="2"/>
</dbReference>
<evidence type="ECO:0000256" key="2">
    <source>
        <dbReference type="ARBA" id="ARBA00005745"/>
    </source>
</evidence>
<accession>A0A1F7USX5</accession>
<feature type="domain" description="Type II secretion system protein GspF" evidence="9">
    <location>
        <begin position="271"/>
        <end position="393"/>
    </location>
</feature>
<dbReference type="AlphaFoldDB" id="A0A1F7USX5"/>
<evidence type="ECO:0000313" key="10">
    <source>
        <dbReference type="EMBL" id="OGL81400.1"/>
    </source>
</evidence>
<evidence type="ECO:0000256" key="1">
    <source>
        <dbReference type="ARBA" id="ARBA00004429"/>
    </source>
</evidence>
<evidence type="ECO:0000256" key="3">
    <source>
        <dbReference type="ARBA" id="ARBA00022475"/>
    </source>
</evidence>
<dbReference type="Gene3D" id="1.20.81.30">
    <property type="entry name" value="Type II secretion system (T2SS), domain F"/>
    <property type="match status" value="2"/>
</dbReference>
<dbReference type="InterPro" id="IPR003004">
    <property type="entry name" value="GspF/PilC"/>
</dbReference>
<proteinExistence type="inferred from homology"/>
<keyword evidence="5 8" id="KW-0812">Transmembrane</keyword>
<dbReference type="PANTHER" id="PTHR30012">
    <property type="entry name" value="GENERAL SECRETION PATHWAY PROTEIN"/>
    <property type="match status" value="1"/>
</dbReference>
<dbReference type="GO" id="GO:0005886">
    <property type="term" value="C:plasma membrane"/>
    <property type="evidence" value="ECO:0007669"/>
    <property type="project" value="UniProtKB-SubCell"/>
</dbReference>
<evidence type="ECO:0000256" key="5">
    <source>
        <dbReference type="ARBA" id="ARBA00022692"/>
    </source>
</evidence>
<evidence type="ECO:0000256" key="8">
    <source>
        <dbReference type="SAM" id="Phobius"/>
    </source>
</evidence>
<dbReference type="FunFam" id="1.20.81.30:FF:000001">
    <property type="entry name" value="Type II secretion system protein F"/>
    <property type="match status" value="1"/>
</dbReference>
<keyword evidence="7 8" id="KW-0472">Membrane</keyword>
<dbReference type="GO" id="GO:0015628">
    <property type="term" value="P:protein secretion by the type II secretion system"/>
    <property type="evidence" value="ECO:0007669"/>
    <property type="project" value="TreeGrafter"/>
</dbReference>
<keyword evidence="6 8" id="KW-1133">Transmembrane helix</keyword>
<dbReference type="InterPro" id="IPR018076">
    <property type="entry name" value="T2SS_GspF_dom"/>
</dbReference>
<evidence type="ECO:0000256" key="4">
    <source>
        <dbReference type="ARBA" id="ARBA00022519"/>
    </source>
</evidence>
<dbReference type="EMBL" id="MGEK01000030">
    <property type="protein sequence ID" value="OGL81400.1"/>
    <property type="molecule type" value="Genomic_DNA"/>
</dbReference>
<evidence type="ECO:0000256" key="6">
    <source>
        <dbReference type="ARBA" id="ARBA00022989"/>
    </source>
</evidence>
<dbReference type="PRINTS" id="PR00812">
    <property type="entry name" value="BCTERIALGSPF"/>
</dbReference>
<comment type="similarity">
    <text evidence="2">Belongs to the GSP F family.</text>
</comment>
<protein>
    <recommendedName>
        <fullName evidence="9">Type II secretion system protein GspF domain-containing protein</fullName>
    </recommendedName>
</protein>
<sequence>MPQFSYSAINKNNEPVEGVVEAADENTAADILIEHGLAVVSLASAQKPIWQRSLTGWEHVKSRDIVILFRQLSVLISANVPMVQAVRVLEGQVDNATLKRTVGELAADIDGGAKLSQSMSRYPHIFSDLDCSLIQTGETSGKLDEVLEYVANQKERDYDLTKKIQGAMIYPALVVSLMVVVGSVMIIFVIPKLTDLLQQGGVELPLATRILMKTSAIITHWWWIIIILVAGAVVGLRMFIKTDYGRWHWDALKLRIPLFGKLFQRVYLVRFCRSFQTLLIGGITVTRALAIVSEVVGNTIYRQLIERTIKEVEGGNSISTVFAQSAFIPPMVPQMMAIGEQTGKLDDILEKISQFYTREIDNTVQNITSFIEPFVIIVIAGGVGLLFAAVIQPIYQLSSGAF</sequence>
<feature type="domain" description="Type II secretion system protein GspF" evidence="9">
    <location>
        <begin position="69"/>
        <end position="191"/>
    </location>
</feature>
<evidence type="ECO:0000313" key="11">
    <source>
        <dbReference type="Proteomes" id="UP000176846"/>
    </source>
</evidence>
<feature type="transmembrane region" description="Helical" evidence="8">
    <location>
        <begin position="374"/>
        <end position="395"/>
    </location>
</feature>
<keyword evidence="4" id="KW-0997">Cell inner membrane</keyword>
<dbReference type="PANTHER" id="PTHR30012:SF0">
    <property type="entry name" value="TYPE II SECRETION SYSTEM PROTEIN F-RELATED"/>
    <property type="match status" value="1"/>
</dbReference>
<keyword evidence="3" id="KW-1003">Cell membrane</keyword>
<organism evidence="10 11">
    <name type="scientific">Candidatus Uhrbacteria bacterium RIFCSPLOWO2_01_FULL_47_25</name>
    <dbReference type="NCBI Taxonomy" id="1802402"/>
    <lineage>
        <taxon>Bacteria</taxon>
        <taxon>Candidatus Uhriibacteriota</taxon>
    </lineage>
</organism>
<dbReference type="InterPro" id="IPR042094">
    <property type="entry name" value="T2SS_GspF_sf"/>
</dbReference>
<comment type="caution">
    <text evidence="10">The sequence shown here is derived from an EMBL/GenBank/DDBJ whole genome shotgun (WGS) entry which is preliminary data.</text>
</comment>
<name>A0A1F7USX5_9BACT</name>
<evidence type="ECO:0000256" key="7">
    <source>
        <dbReference type="ARBA" id="ARBA00023136"/>
    </source>
</evidence>
<dbReference type="Proteomes" id="UP000176846">
    <property type="component" value="Unassembled WGS sequence"/>
</dbReference>
<comment type="subcellular location">
    <subcellularLocation>
        <location evidence="1">Cell inner membrane</location>
        <topology evidence="1">Multi-pass membrane protein</topology>
    </subcellularLocation>
</comment>
<gene>
    <name evidence="10" type="ORF">A2936_00195</name>
</gene>
<evidence type="ECO:0000259" key="9">
    <source>
        <dbReference type="Pfam" id="PF00482"/>
    </source>
</evidence>
<feature type="transmembrane region" description="Helical" evidence="8">
    <location>
        <begin position="168"/>
        <end position="190"/>
    </location>
</feature>